<protein>
    <submittedName>
        <fullName evidence="1">Uncharacterized protein</fullName>
    </submittedName>
</protein>
<dbReference type="PANTHER" id="PTHR11439:SF517">
    <property type="entry name" value="CYSTEINE-RICH RLK (RECEPTOR-LIKE PROTEIN KINASE) 8"/>
    <property type="match status" value="1"/>
</dbReference>
<gene>
    <name evidence="1" type="ORF">L195_g018015</name>
</gene>
<evidence type="ECO:0000313" key="2">
    <source>
        <dbReference type="Proteomes" id="UP000236291"/>
    </source>
</evidence>
<dbReference type="EMBL" id="ASHM01012867">
    <property type="protein sequence ID" value="PNX94834.1"/>
    <property type="molecule type" value="Genomic_DNA"/>
</dbReference>
<accession>A0A2K3MVS5</accession>
<dbReference type="Proteomes" id="UP000236291">
    <property type="component" value="Unassembled WGS sequence"/>
</dbReference>
<evidence type="ECO:0000313" key="1">
    <source>
        <dbReference type="EMBL" id="PNX94834.1"/>
    </source>
</evidence>
<sequence length="209" mass="23602">MHKQKYATEILPRFSMDNCNKMCSPVVPGCKLIKNESGKAADASRYKQMVGCLMYLLASRPDLAYSVCLEARFMDRPTEIHVAAVERILSREDLEVFEGNSWSGILYKADTSKESSLVGWSDFDYAGDLDDRKSTTGFVFMLGSRAISCSSIKLLKNPIMHGRCKHIDARYHFLRDLTKDGIIELVQCKSEEQTADILTKPLKLEAFLD</sequence>
<proteinExistence type="predicted"/>
<dbReference type="STRING" id="57577.A0A2K3MVS5"/>
<dbReference type="AlphaFoldDB" id="A0A2K3MVS5"/>
<comment type="caution">
    <text evidence="1">The sequence shown here is derived from an EMBL/GenBank/DDBJ whole genome shotgun (WGS) entry which is preliminary data.</text>
</comment>
<dbReference type="CDD" id="cd09272">
    <property type="entry name" value="RNase_HI_RT_Ty1"/>
    <property type="match status" value="1"/>
</dbReference>
<dbReference type="PANTHER" id="PTHR11439">
    <property type="entry name" value="GAG-POL-RELATED RETROTRANSPOSON"/>
    <property type="match status" value="1"/>
</dbReference>
<reference evidence="1 2" key="2">
    <citation type="journal article" date="2017" name="Front. Plant Sci.">
        <title>Gene Classification and Mining of Molecular Markers Useful in Red Clover (Trifolium pratense) Breeding.</title>
        <authorList>
            <person name="Istvanek J."/>
            <person name="Dluhosova J."/>
            <person name="Dluhos P."/>
            <person name="Patkova L."/>
            <person name="Nedelnik J."/>
            <person name="Repkova J."/>
        </authorList>
    </citation>
    <scope>NUCLEOTIDE SEQUENCE [LARGE SCALE GENOMIC DNA]</scope>
    <source>
        <strain evidence="2">cv. Tatra</strain>
        <tissue evidence="1">Young leaves</tissue>
    </source>
</reference>
<reference evidence="1 2" key="1">
    <citation type="journal article" date="2014" name="Am. J. Bot.">
        <title>Genome assembly and annotation for red clover (Trifolium pratense; Fabaceae).</title>
        <authorList>
            <person name="Istvanek J."/>
            <person name="Jaros M."/>
            <person name="Krenek A."/>
            <person name="Repkova J."/>
        </authorList>
    </citation>
    <scope>NUCLEOTIDE SEQUENCE [LARGE SCALE GENOMIC DNA]</scope>
    <source>
        <strain evidence="2">cv. Tatra</strain>
        <tissue evidence="1">Young leaves</tissue>
    </source>
</reference>
<name>A0A2K3MVS5_TRIPR</name>
<organism evidence="1 2">
    <name type="scientific">Trifolium pratense</name>
    <name type="common">Red clover</name>
    <dbReference type="NCBI Taxonomy" id="57577"/>
    <lineage>
        <taxon>Eukaryota</taxon>
        <taxon>Viridiplantae</taxon>
        <taxon>Streptophyta</taxon>
        <taxon>Embryophyta</taxon>
        <taxon>Tracheophyta</taxon>
        <taxon>Spermatophyta</taxon>
        <taxon>Magnoliopsida</taxon>
        <taxon>eudicotyledons</taxon>
        <taxon>Gunneridae</taxon>
        <taxon>Pentapetalae</taxon>
        <taxon>rosids</taxon>
        <taxon>fabids</taxon>
        <taxon>Fabales</taxon>
        <taxon>Fabaceae</taxon>
        <taxon>Papilionoideae</taxon>
        <taxon>50 kb inversion clade</taxon>
        <taxon>NPAAA clade</taxon>
        <taxon>Hologalegina</taxon>
        <taxon>IRL clade</taxon>
        <taxon>Trifolieae</taxon>
        <taxon>Trifolium</taxon>
    </lineage>
</organism>